<feature type="repeat" description="WD" evidence="1">
    <location>
        <begin position="251"/>
        <end position="283"/>
    </location>
</feature>
<organism evidence="2 3">
    <name type="scientific">Paramecium primaurelia</name>
    <dbReference type="NCBI Taxonomy" id="5886"/>
    <lineage>
        <taxon>Eukaryota</taxon>
        <taxon>Sar</taxon>
        <taxon>Alveolata</taxon>
        <taxon>Ciliophora</taxon>
        <taxon>Intramacronucleata</taxon>
        <taxon>Oligohymenophorea</taxon>
        <taxon>Peniculida</taxon>
        <taxon>Parameciidae</taxon>
        <taxon>Paramecium</taxon>
    </lineage>
</organism>
<reference evidence="2" key="1">
    <citation type="submission" date="2021-01" db="EMBL/GenBank/DDBJ databases">
        <authorList>
            <consortium name="Genoscope - CEA"/>
            <person name="William W."/>
        </authorList>
    </citation>
    <scope>NUCLEOTIDE SEQUENCE</scope>
</reference>
<protein>
    <recommendedName>
        <fullName evidence="4">WD40-repeat-containing domain</fullName>
    </recommendedName>
</protein>
<feature type="repeat" description="WD" evidence="1">
    <location>
        <begin position="206"/>
        <end position="237"/>
    </location>
</feature>
<dbReference type="PANTHER" id="PTHR19920">
    <property type="entry name" value="WD40 PROTEIN CIAO1"/>
    <property type="match status" value="1"/>
</dbReference>
<comment type="caution">
    <text evidence="2">The sequence shown here is derived from an EMBL/GenBank/DDBJ whole genome shotgun (WGS) entry which is preliminary data.</text>
</comment>
<dbReference type="SMART" id="SM00320">
    <property type="entry name" value="WD40"/>
    <property type="match status" value="4"/>
</dbReference>
<proteinExistence type="predicted"/>
<accession>A0A8S1PXT5</accession>
<evidence type="ECO:0000313" key="3">
    <source>
        <dbReference type="Proteomes" id="UP000688137"/>
    </source>
</evidence>
<dbReference type="AlphaFoldDB" id="A0A8S1PXT5"/>
<dbReference type="GO" id="GO:0016226">
    <property type="term" value="P:iron-sulfur cluster assembly"/>
    <property type="evidence" value="ECO:0007669"/>
    <property type="project" value="TreeGrafter"/>
</dbReference>
<dbReference type="Proteomes" id="UP000688137">
    <property type="component" value="Unassembled WGS sequence"/>
</dbReference>
<dbReference type="EMBL" id="CAJJDM010000138">
    <property type="protein sequence ID" value="CAD8108060.1"/>
    <property type="molecule type" value="Genomic_DNA"/>
</dbReference>
<evidence type="ECO:0000313" key="2">
    <source>
        <dbReference type="EMBL" id="CAD8108060.1"/>
    </source>
</evidence>
<name>A0A8S1PXT5_PARPR</name>
<gene>
    <name evidence="2" type="ORF">PPRIM_AZ9-3.1.T1350155</name>
</gene>
<dbReference type="PROSITE" id="PS50082">
    <property type="entry name" value="WD_REPEATS_2"/>
    <property type="match status" value="2"/>
</dbReference>
<evidence type="ECO:0008006" key="4">
    <source>
        <dbReference type="Google" id="ProtNLM"/>
    </source>
</evidence>
<dbReference type="PANTHER" id="PTHR19920:SF0">
    <property type="entry name" value="CYTOSOLIC IRON-SULFUR PROTEIN ASSEMBLY PROTEIN CIAO1-RELATED"/>
    <property type="match status" value="1"/>
</dbReference>
<evidence type="ECO:0000256" key="1">
    <source>
        <dbReference type="PROSITE-ProRule" id="PRU00221"/>
    </source>
</evidence>
<keyword evidence="3" id="KW-1185">Reference proteome</keyword>
<dbReference type="OMA" id="IREYHEE"/>
<sequence>MQKVSEQSLKEEYQKKVDQCLESLQQAVDKSFNKIVAQLDQLLNDETQFYNVIPTQLKDDLPKFNSSRLLKFQDDDFPKQIYQEVTLLIKSNIQNQVKDKEQYYQMEIQNNQIMWEQIIQQKDYQIQQLQNTQSTQTIQQPSTSLSNQSNLKPFTYQLIKENSIKQNEHCYAIAINKDCSMLVAGSQNQIKYFEFKQGVLKQVEILSEHENNVSTLNFMNKSDQFISGSDDKSIIIWTRNHKNSWICQQKLKEHTSSIRCLVLNNNEDLIVSGGLDKMIRFWQKQDEWLCYQTITDHTERVLGLSLSEQQNRVISCGYDNLILVIELSEQNKQWMVIQKITVESGYRLCFIDNNTFTFYPSWYECIHVFEINNANQQYIKTKDIQVKGGSDDFLFPSQYIQSKCILVNKNAQDVSLIRKKQNGEFIVEQSIQFGTRDIYGCMTDDGQYLITWDKKSNEFQIRQFLE</sequence>
<dbReference type="Pfam" id="PF00400">
    <property type="entry name" value="WD40"/>
    <property type="match status" value="3"/>
</dbReference>
<dbReference type="InterPro" id="IPR001680">
    <property type="entry name" value="WD40_rpt"/>
</dbReference>
<dbReference type="PROSITE" id="PS50294">
    <property type="entry name" value="WD_REPEATS_REGION"/>
    <property type="match status" value="2"/>
</dbReference>
<dbReference type="GO" id="GO:0097361">
    <property type="term" value="C:cytosolic [4Fe-4S] assembly targeting complex"/>
    <property type="evidence" value="ECO:0007669"/>
    <property type="project" value="TreeGrafter"/>
</dbReference>
<keyword evidence="1" id="KW-0853">WD repeat</keyword>